<dbReference type="AlphaFoldDB" id="A0A6I6AFN3"/>
<keyword evidence="2" id="KW-0808">Transferase</keyword>
<reference evidence="2 3" key="1">
    <citation type="submission" date="2019-09" db="EMBL/GenBank/DDBJ databases">
        <title>Gimesia benthica sp. nov., a novel bacterium isolated from deep-sea water of the Northwest Indian Ocean.</title>
        <authorList>
            <person name="Dai X."/>
        </authorList>
    </citation>
    <scope>NUCLEOTIDE SEQUENCE [LARGE SCALE GENOMIC DNA]</scope>
    <source>
        <strain evidence="2 3">E7</strain>
    </source>
</reference>
<organism evidence="2 3">
    <name type="scientific">Gimesia benthica</name>
    <dbReference type="NCBI Taxonomy" id="2608982"/>
    <lineage>
        <taxon>Bacteria</taxon>
        <taxon>Pseudomonadati</taxon>
        <taxon>Planctomycetota</taxon>
        <taxon>Planctomycetia</taxon>
        <taxon>Planctomycetales</taxon>
        <taxon>Planctomycetaceae</taxon>
        <taxon>Gimesia</taxon>
    </lineage>
</organism>
<evidence type="ECO:0000313" key="3">
    <source>
        <dbReference type="Proteomes" id="UP000427281"/>
    </source>
</evidence>
<sequence length="297" mass="34301">MRCEPCRAFFCLVRLVANYFQQLNFRNRHSMLRELTASDQQLILDYAYQHELENMFVIGSFEFSDNPFEFNTYLGYFENDVLTGLGVYFGLWNDITLHAESTTVIDAFVDEFVKQNRPVKYVVAFQRHALPTLDRLQQHGITPIKVREQTLYLLEQENFHDCSTGAEVQGTSGDIDGIIRLGNIMDEQPADREVPENERARIVPEYEWLLKQDGEIIAKANVHGLSRHYAQVGGVMTHPAHQEKGYAKQTVSATCRHWFARDRQITLFVNNDNTPAIRAYTRLGFQPIGEYIHAEFA</sequence>
<dbReference type="SUPFAM" id="SSF55729">
    <property type="entry name" value="Acyl-CoA N-acyltransferases (Nat)"/>
    <property type="match status" value="1"/>
</dbReference>
<feature type="domain" description="N-acetyltransferase" evidence="1">
    <location>
        <begin position="157"/>
        <end position="297"/>
    </location>
</feature>
<dbReference type="InterPro" id="IPR016181">
    <property type="entry name" value="Acyl_CoA_acyltransferase"/>
</dbReference>
<dbReference type="Proteomes" id="UP000427281">
    <property type="component" value="Chromosome"/>
</dbReference>
<proteinExistence type="predicted"/>
<name>A0A6I6AFN3_9PLAN</name>
<gene>
    <name evidence="2" type="ORF">F1728_21295</name>
</gene>
<dbReference type="KEGG" id="gim:F1728_21295"/>
<protein>
    <submittedName>
        <fullName evidence="2">GNAT family N-acetyltransferase</fullName>
    </submittedName>
</protein>
<dbReference type="InterPro" id="IPR000182">
    <property type="entry name" value="GNAT_dom"/>
</dbReference>
<dbReference type="Gene3D" id="3.40.630.30">
    <property type="match status" value="1"/>
</dbReference>
<dbReference type="EMBL" id="CP043930">
    <property type="protein sequence ID" value="QGQ25068.1"/>
    <property type="molecule type" value="Genomic_DNA"/>
</dbReference>
<dbReference type="PROSITE" id="PS51186">
    <property type="entry name" value="GNAT"/>
    <property type="match status" value="1"/>
</dbReference>
<keyword evidence="3" id="KW-1185">Reference proteome</keyword>
<dbReference type="GO" id="GO:0016747">
    <property type="term" value="F:acyltransferase activity, transferring groups other than amino-acyl groups"/>
    <property type="evidence" value="ECO:0007669"/>
    <property type="project" value="InterPro"/>
</dbReference>
<accession>A0A6I6AFN3</accession>
<dbReference type="Pfam" id="PF00583">
    <property type="entry name" value="Acetyltransf_1"/>
    <property type="match status" value="1"/>
</dbReference>
<dbReference type="CDD" id="cd04301">
    <property type="entry name" value="NAT_SF"/>
    <property type="match status" value="1"/>
</dbReference>
<evidence type="ECO:0000313" key="2">
    <source>
        <dbReference type="EMBL" id="QGQ25068.1"/>
    </source>
</evidence>
<evidence type="ECO:0000259" key="1">
    <source>
        <dbReference type="PROSITE" id="PS51186"/>
    </source>
</evidence>